<dbReference type="EMBL" id="ATGI01000020">
    <property type="protein sequence ID" value="EPF74380.1"/>
    <property type="molecule type" value="Genomic_DNA"/>
</dbReference>
<dbReference type="OrthoDB" id="5416084at2"/>
<protein>
    <recommendedName>
        <fullName evidence="3">ImpE protein</fullName>
    </recommendedName>
</protein>
<dbReference type="Gene3D" id="1.25.40.10">
    <property type="entry name" value="Tetratricopeptide repeat domain"/>
    <property type="match status" value="1"/>
</dbReference>
<keyword evidence="2" id="KW-1185">Reference proteome</keyword>
<evidence type="ECO:0000313" key="1">
    <source>
        <dbReference type="EMBL" id="EPF74380.1"/>
    </source>
</evidence>
<dbReference type="Pfam" id="PF07024">
    <property type="entry name" value="ImpE"/>
    <property type="match status" value="1"/>
</dbReference>
<dbReference type="RefSeq" id="WP_016656001.1">
    <property type="nucleotide sequence ID" value="NZ_KE340352.1"/>
</dbReference>
<reference evidence="1 2" key="1">
    <citation type="submission" date="2013-06" db="EMBL/GenBank/DDBJ databases">
        <title>The Genome Sequence of Acinetobacter rudis CIP 110305.</title>
        <authorList>
            <consortium name="The Broad Institute Genome Sequencing Platform"/>
            <consortium name="The Broad Institute Genome Sequencing Center for Infectious Disease"/>
            <person name="Cerqueira G."/>
            <person name="Feldgarden M."/>
            <person name="Courvalin P."/>
            <person name="Perichon B."/>
            <person name="Grillot-Courvalin C."/>
            <person name="Clermont D."/>
            <person name="Rocha E."/>
            <person name="Yoon E.-J."/>
            <person name="Nemec A."/>
            <person name="Young S.K."/>
            <person name="Zeng Q."/>
            <person name="Gargeya S."/>
            <person name="Fitzgerald M."/>
            <person name="Abouelleil A."/>
            <person name="Alvarado L."/>
            <person name="Berlin A.M."/>
            <person name="Chapman S.B."/>
            <person name="Dewar J."/>
            <person name="Goldberg J."/>
            <person name="Griggs A."/>
            <person name="Gujja S."/>
            <person name="Hansen M."/>
            <person name="Howarth C."/>
            <person name="Imamovic A."/>
            <person name="Larimer J."/>
            <person name="McCowan C."/>
            <person name="Murphy C."/>
            <person name="Pearson M."/>
            <person name="Priest M."/>
            <person name="Roberts A."/>
            <person name="Saif S."/>
            <person name="Shea T."/>
            <person name="Sykes S."/>
            <person name="Wortman J."/>
            <person name="Nusbaum C."/>
            <person name="Birren B."/>
        </authorList>
    </citation>
    <scope>NUCLEOTIDE SEQUENCE [LARGE SCALE GENOMIC DNA]</scope>
    <source>
        <strain evidence="1 2">CIP 110305</strain>
    </source>
</reference>
<dbReference type="HOGENOM" id="CLU_087908_1_0_6"/>
<sequence length="255" mass="29817">MKINIKIDSLIDSIKRNPLNQDLRLELIQYYCIDGRWESALKSIQQYIKLNPKDSQSKELFYGNINCEIKRQQVLLGHQKAEVYPRLSVELINHQNEILNNYLLKDFNLLQSHFLNTLSKVNNTFECNTGKQISTGSFIDTDCRLAFVVEIFCQDNYYWISINDIEKIIFKDNEFLTDLMWRRGEIFTKDNQHIPCFFPVRYPLTESIELADSFKYSTTTEWFNTGELSTAIGQKVLSNGDVDISFLDIHSLNSI</sequence>
<dbReference type="AlphaFoldDB" id="S3N2T2"/>
<dbReference type="InterPro" id="IPR009211">
    <property type="entry name" value="TagJ"/>
</dbReference>
<evidence type="ECO:0000313" key="2">
    <source>
        <dbReference type="Proteomes" id="UP000014568"/>
    </source>
</evidence>
<accession>S3N2T2</accession>
<dbReference type="PATRIC" id="fig|421052.3.peg.1549"/>
<comment type="caution">
    <text evidence="1">The sequence shown here is derived from an EMBL/GenBank/DDBJ whole genome shotgun (WGS) entry which is preliminary data.</text>
</comment>
<dbReference type="SUPFAM" id="SSF144059">
    <property type="entry name" value="ImpE-like"/>
    <property type="match status" value="1"/>
</dbReference>
<proteinExistence type="predicted"/>
<dbReference type="Proteomes" id="UP000014568">
    <property type="component" value="Unassembled WGS sequence"/>
</dbReference>
<gene>
    <name evidence="1" type="ORF">F945_01593</name>
</gene>
<name>S3N2T2_9GAMM</name>
<dbReference type="eggNOG" id="COG4455">
    <property type="taxonomic scope" value="Bacteria"/>
</dbReference>
<organism evidence="1 2">
    <name type="scientific">Acinetobacter rudis CIP 110305</name>
    <dbReference type="NCBI Taxonomy" id="421052"/>
    <lineage>
        <taxon>Bacteria</taxon>
        <taxon>Pseudomonadati</taxon>
        <taxon>Pseudomonadota</taxon>
        <taxon>Gammaproteobacteria</taxon>
        <taxon>Moraxellales</taxon>
        <taxon>Moraxellaceae</taxon>
        <taxon>Acinetobacter</taxon>
    </lineage>
</organism>
<evidence type="ECO:0008006" key="3">
    <source>
        <dbReference type="Google" id="ProtNLM"/>
    </source>
</evidence>
<dbReference type="InterPro" id="IPR011990">
    <property type="entry name" value="TPR-like_helical_dom_sf"/>
</dbReference>
<dbReference type="STRING" id="632955.GCA_000829675_03204"/>